<accession>F4S1T3</accession>
<dbReference type="Proteomes" id="UP000001072">
    <property type="component" value="Unassembled WGS sequence"/>
</dbReference>
<feature type="compositionally biased region" description="Basic residues" evidence="1">
    <location>
        <begin position="416"/>
        <end position="428"/>
    </location>
</feature>
<keyword evidence="2" id="KW-0732">Signal</keyword>
<evidence type="ECO:0000256" key="1">
    <source>
        <dbReference type="SAM" id="MobiDB-lite"/>
    </source>
</evidence>
<feature type="region of interest" description="Disordered" evidence="1">
    <location>
        <begin position="315"/>
        <end position="428"/>
    </location>
</feature>
<dbReference type="OrthoDB" id="10580629at2759"/>
<gene>
    <name evidence="3" type="ORF">MELLADRAFT_67104</name>
</gene>
<reference evidence="4" key="1">
    <citation type="journal article" date="2011" name="Proc. Natl. Acad. Sci. U.S.A.">
        <title>Obligate biotrophy features unraveled by the genomic analysis of rust fungi.</title>
        <authorList>
            <person name="Duplessis S."/>
            <person name="Cuomo C.A."/>
            <person name="Lin Y.-C."/>
            <person name="Aerts A."/>
            <person name="Tisserant E."/>
            <person name="Veneault-Fourrey C."/>
            <person name="Joly D.L."/>
            <person name="Hacquard S."/>
            <person name="Amselem J."/>
            <person name="Cantarel B.L."/>
            <person name="Chiu R."/>
            <person name="Coutinho P.M."/>
            <person name="Feau N."/>
            <person name="Field M."/>
            <person name="Frey P."/>
            <person name="Gelhaye E."/>
            <person name="Goldberg J."/>
            <person name="Grabherr M.G."/>
            <person name="Kodira C.D."/>
            <person name="Kohler A."/>
            <person name="Kuees U."/>
            <person name="Lindquist E.A."/>
            <person name="Lucas S.M."/>
            <person name="Mago R."/>
            <person name="Mauceli E."/>
            <person name="Morin E."/>
            <person name="Murat C."/>
            <person name="Pangilinan J.L."/>
            <person name="Park R."/>
            <person name="Pearson M."/>
            <person name="Quesneville H."/>
            <person name="Rouhier N."/>
            <person name="Sakthikumar S."/>
            <person name="Salamov A.A."/>
            <person name="Schmutz J."/>
            <person name="Selles B."/>
            <person name="Shapiro H."/>
            <person name="Tanguay P."/>
            <person name="Tuskan G.A."/>
            <person name="Henrissat B."/>
            <person name="Van de Peer Y."/>
            <person name="Rouze P."/>
            <person name="Ellis J.G."/>
            <person name="Dodds P.N."/>
            <person name="Schein J.E."/>
            <person name="Zhong S."/>
            <person name="Hamelin R.C."/>
            <person name="Grigoriev I.V."/>
            <person name="Szabo L.J."/>
            <person name="Martin F."/>
        </authorList>
    </citation>
    <scope>NUCLEOTIDE SEQUENCE [LARGE SCALE GENOMIC DNA]</scope>
    <source>
        <strain evidence="4">98AG31 / pathotype 3-4-7</strain>
    </source>
</reference>
<dbReference type="RefSeq" id="XP_007415299.1">
    <property type="nucleotide sequence ID" value="XM_007415237.1"/>
</dbReference>
<dbReference type="EMBL" id="GL883138">
    <property type="protein sequence ID" value="EGG01449.1"/>
    <property type="molecule type" value="Genomic_DNA"/>
</dbReference>
<feature type="chain" id="PRO_5003315776" description="Secreted protein" evidence="2">
    <location>
        <begin position="18"/>
        <end position="1032"/>
    </location>
</feature>
<dbReference type="VEuPathDB" id="FungiDB:MELLADRAFT_67104"/>
<dbReference type="AlphaFoldDB" id="F4S1T3"/>
<feature type="compositionally biased region" description="Basic and acidic residues" evidence="1">
    <location>
        <begin position="217"/>
        <end position="228"/>
    </location>
</feature>
<dbReference type="InParanoid" id="F4S1T3"/>
<name>F4S1T3_MELLP</name>
<feature type="compositionally biased region" description="Basic and acidic residues" evidence="1">
    <location>
        <begin position="235"/>
        <end position="247"/>
    </location>
</feature>
<evidence type="ECO:0000313" key="4">
    <source>
        <dbReference type="Proteomes" id="UP000001072"/>
    </source>
</evidence>
<protein>
    <recommendedName>
        <fullName evidence="5">Secreted protein</fullName>
    </recommendedName>
</protein>
<dbReference type="HOGENOM" id="CLU_294062_0_0_1"/>
<feature type="compositionally biased region" description="Polar residues" evidence="1">
    <location>
        <begin position="385"/>
        <end position="396"/>
    </location>
</feature>
<feature type="region of interest" description="Disordered" evidence="1">
    <location>
        <begin position="202"/>
        <end position="261"/>
    </location>
</feature>
<keyword evidence="4" id="KW-1185">Reference proteome</keyword>
<sequence length="1032" mass="118985">MLVYNFVLCIFLARVSTSLCALLRHNESTGPKAHRGESYSIWRGVNIPLESCSDSNPTSPKIGFDGVFVNSPDFSYYANPITGLTPRKDSPHRNKQHLRDYKNVHSNQTVTKKGTRDIIYNRRLHFYMGYRRRIEAPIQQILDSPTISFQEILAKKQSIKQNEVSQNEQERVAGKRKLLEEQKHKFQEVLDIKTYGNRFKERSKDLKTSCEPSQKIGSEEKDVSRNKIENPPLREVTELVRQKKDPAPHQSPVIEDSRSSETLAGTVNLGGDGRLTQGQEKLQKSKDLSRIYNRMKQEGDMPDVEPLQRKLKNAEVKNNGQDVLGNPKVDDIIPGPKETIVKSTRENTIDTSKDDLSIQKEAIPATSNSNDKLVQERKIRYGQDVSRNSINQNPLLTNKVRPPQSQFERDEERSKNLTRKPPIWRKKTMRTKVHEGYLDSFGKEITRTPTKITTGEGRETKNIEVALREGSPPPGSSEEDVNLKQPKTLQEKKQAVESSGADFKKTGKKLISQEDTKINEMREEASTSPPSVSIINPMGSDIGDIDEASSDSSSEDLNSFKDKDTFQDISAQDQAQGVDEFDQKGSRIIHPSKRKGFMENKVIRKPKKRNNISKRKSKARYHKQDESQITVKDQIGNLEEHDGFPKALVSQDYVKDISKLDRNIVLKEVIKLQDPTPLLTIKVSSLQFDYLQRMNFGSANWKSPSTNLPVQLDNPLEAYRRVESVQRQFSAMKFTQFWKEKGETLSLNNRRMGKILKFDEPFPDFQNAKVNELDELHILIDESSEEEWKIMKEISSFQYHRRYATLYMMGHDDTYKESSVLRKALARDWIKEGYIIPVLGTIDDILELSHGKWGYFGREQIQKKVYGMLELMGGIVNLQDGMRIKVFRHDWNDEPTRCLLTMKDDDTSKLFAIRLKYLAELADQMNIEFPETYKIEQNHTKQISIGEALIAQHVGLDVELLRRFKTWSNFKESKEKMKARIIGIWEDVPEEFLTKGHIFKAYFEHRFEKVRGLETWIRGTDRVVVWKSNLPK</sequence>
<dbReference type="KEGG" id="mlr:MELLADRAFT_67104"/>
<dbReference type="GeneID" id="18930767"/>
<feature type="region of interest" description="Disordered" evidence="1">
    <location>
        <begin position="448"/>
        <end position="560"/>
    </location>
</feature>
<proteinExistence type="predicted"/>
<evidence type="ECO:0008006" key="5">
    <source>
        <dbReference type="Google" id="ProtNLM"/>
    </source>
</evidence>
<evidence type="ECO:0000313" key="3">
    <source>
        <dbReference type="EMBL" id="EGG01449.1"/>
    </source>
</evidence>
<feature type="compositionally biased region" description="Basic and acidic residues" evidence="1">
    <location>
        <begin position="511"/>
        <end position="525"/>
    </location>
</feature>
<feature type="compositionally biased region" description="Basic and acidic residues" evidence="1">
    <location>
        <begin position="339"/>
        <end position="358"/>
    </location>
</feature>
<feature type="signal peptide" evidence="2">
    <location>
        <begin position="1"/>
        <end position="17"/>
    </location>
</feature>
<organism evidence="4">
    <name type="scientific">Melampsora larici-populina (strain 98AG31 / pathotype 3-4-7)</name>
    <name type="common">Poplar leaf rust fungus</name>
    <dbReference type="NCBI Taxonomy" id="747676"/>
    <lineage>
        <taxon>Eukaryota</taxon>
        <taxon>Fungi</taxon>
        <taxon>Dikarya</taxon>
        <taxon>Basidiomycota</taxon>
        <taxon>Pucciniomycotina</taxon>
        <taxon>Pucciniomycetes</taxon>
        <taxon>Pucciniales</taxon>
        <taxon>Melampsoraceae</taxon>
        <taxon>Melampsora</taxon>
    </lineage>
</organism>
<evidence type="ECO:0000256" key="2">
    <source>
        <dbReference type="SAM" id="SignalP"/>
    </source>
</evidence>